<evidence type="ECO:0000313" key="2">
    <source>
        <dbReference type="EMBL" id="GLQ29619.1"/>
    </source>
</evidence>
<comment type="caution">
    <text evidence="2">The sequence shown here is derived from an EMBL/GenBank/DDBJ whole genome shotgun (WGS) entry which is preliminary data.</text>
</comment>
<dbReference type="GO" id="GO:0005886">
    <property type="term" value="C:plasma membrane"/>
    <property type="evidence" value="ECO:0007669"/>
    <property type="project" value="TreeGrafter"/>
</dbReference>
<dbReference type="Pfam" id="PF04341">
    <property type="entry name" value="DUF485"/>
    <property type="match status" value="1"/>
</dbReference>
<dbReference type="InterPro" id="IPR052959">
    <property type="entry name" value="Inner_membrane_assoc"/>
</dbReference>
<keyword evidence="1" id="KW-1133">Transmembrane helix</keyword>
<name>A0AA37S716_9GAMM</name>
<organism evidence="2 3">
    <name type="scientific">Litoribrevibacter albus</name>
    <dbReference type="NCBI Taxonomy" id="1473156"/>
    <lineage>
        <taxon>Bacteria</taxon>
        <taxon>Pseudomonadati</taxon>
        <taxon>Pseudomonadota</taxon>
        <taxon>Gammaproteobacteria</taxon>
        <taxon>Oceanospirillales</taxon>
        <taxon>Oceanospirillaceae</taxon>
        <taxon>Litoribrevibacter</taxon>
    </lineage>
</organism>
<protein>
    <recommendedName>
        <fullName evidence="4">DUF485 domain-containing protein</fullName>
    </recommendedName>
</protein>
<dbReference type="InterPro" id="IPR007436">
    <property type="entry name" value="DUF485"/>
</dbReference>
<reference evidence="2" key="1">
    <citation type="journal article" date="2014" name="Int. J. Syst. Evol. Microbiol.">
        <title>Complete genome sequence of Corynebacterium casei LMG S-19264T (=DSM 44701T), isolated from a smear-ripened cheese.</title>
        <authorList>
            <consortium name="US DOE Joint Genome Institute (JGI-PGF)"/>
            <person name="Walter F."/>
            <person name="Albersmeier A."/>
            <person name="Kalinowski J."/>
            <person name="Ruckert C."/>
        </authorList>
    </citation>
    <scope>NUCLEOTIDE SEQUENCE</scope>
    <source>
        <strain evidence="2">NBRC 110071</strain>
    </source>
</reference>
<feature type="transmembrane region" description="Helical" evidence="1">
    <location>
        <begin position="65"/>
        <end position="83"/>
    </location>
</feature>
<gene>
    <name evidence="2" type="ORF">GCM10007876_00970</name>
</gene>
<dbReference type="PANTHER" id="PTHR38598">
    <property type="entry name" value="INNER MEMBRANE PROTEIN YJCH"/>
    <property type="match status" value="1"/>
</dbReference>
<evidence type="ECO:0000256" key="1">
    <source>
        <dbReference type="SAM" id="Phobius"/>
    </source>
</evidence>
<feature type="transmembrane region" description="Helical" evidence="1">
    <location>
        <begin position="25"/>
        <end position="45"/>
    </location>
</feature>
<sequence>MHDEIYKKIENDPRFQQLVKRRQKFAWTLSLVMLAIYYTFIMVIAFKPELLAIPLSADTITTVGIPAGVAIIVSAFVLTGIYVHRANSEFDDLNAVIVKEASK</sequence>
<dbReference type="Proteomes" id="UP001161389">
    <property type="component" value="Unassembled WGS sequence"/>
</dbReference>
<dbReference type="EMBL" id="BSNM01000002">
    <property type="protein sequence ID" value="GLQ29619.1"/>
    <property type="molecule type" value="Genomic_DNA"/>
</dbReference>
<accession>A0AA37S716</accession>
<keyword evidence="3" id="KW-1185">Reference proteome</keyword>
<keyword evidence="1" id="KW-0472">Membrane</keyword>
<proteinExistence type="predicted"/>
<dbReference type="AlphaFoldDB" id="A0AA37S716"/>
<dbReference type="PANTHER" id="PTHR38598:SF1">
    <property type="entry name" value="INNER MEMBRANE PROTEIN YJCH"/>
    <property type="match status" value="1"/>
</dbReference>
<keyword evidence="1" id="KW-0812">Transmembrane</keyword>
<reference evidence="2" key="2">
    <citation type="submission" date="2023-01" db="EMBL/GenBank/DDBJ databases">
        <title>Draft genome sequence of Litoribrevibacter albus strain NBRC 110071.</title>
        <authorList>
            <person name="Sun Q."/>
            <person name="Mori K."/>
        </authorList>
    </citation>
    <scope>NUCLEOTIDE SEQUENCE</scope>
    <source>
        <strain evidence="2">NBRC 110071</strain>
    </source>
</reference>
<evidence type="ECO:0000313" key="3">
    <source>
        <dbReference type="Proteomes" id="UP001161389"/>
    </source>
</evidence>
<evidence type="ECO:0008006" key="4">
    <source>
        <dbReference type="Google" id="ProtNLM"/>
    </source>
</evidence>